<dbReference type="InterPro" id="IPR021860">
    <property type="entry name" value="Peptidase_S12_Pab87-rel_C"/>
</dbReference>
<dbReference type="EMBL" id="JAUTBA010000001">
    <property type="protein sequence ID" value="MDQ1149633.1"/>
    <property type="molecule type" value="Genomic_DNA"/>
</dbReference>
<feature type="domain" description="Peptidase S12 Pab87-related C-terminal" evidence="2">
    <location>
        <begin position="425"/>
        <end position="518"/>
    </location>
</feature>
<dbReference type="InterPro" id="IPR050491">
    <property type="entry name" value="AmpC-like"/>
</dbReference>
<protein>
    <submittedName>
        <fullName evidence="3">CubicO group peptidase (Beta-lactamase class C family)</fullName>
    </submittedName>
</protein>
<dbReference type="RefSeq" id="WP_307185430.1">
    <property type="nucleotide sequence ID" value="NZ_JAUTBA010000001.1"/>
</dbReference>
<dbReference type="InterPro" id="IPR001466">
    <property type="entry name" value="Beta-lactam-related"/>
</dbReference>
<dbReference type="Proteomes" id="UP001244640">
    <property type="component" value="Unassembled WGS sequence"/>
</dbReference>
<reference evidence="3 4" key="1">
    <citation type="submission" date="2023-07" db="EMBL/GenBank/DDBJ databases">
        <title>Functional and genomic diversity of the sorghum phyllosphere microbiome.</title>
        <authorList>
            <person name="Shade A."/>
        </authorList>
    </citation>
    <scope>NUCLEOTIDE SEQUENCE [LARGE SCALE GENOMIC DNA]</scope>
    <source>
        <strain evidence="3 4">SORGH_AS_0892</strain>
    </source>
</reference>
<comment type="caution">
    <text evidence="3">The sequence shown here is derived from an EMBL/GenBank/DDBJ whole genome shotgun (WGS) entry which is preliminary data.</text>
</comment>
<sequence length="520" mass="58214">MKKRISEFALIIVLLLIALPLFSQLSSQKIDSLMEEALVKLNVAGASIAVVKDGQVIHQKGYGVASISTKEKVTEYTNFQIASNTKAFTAAALAILVDEGKITWDDKVKDYIPEFKMYNDYVTDNFNIVDLLTHRSGLGLGAGDLTFIPDGADFTVKDLFGIFQHFKPVSSFRTKYNYDNLFYIIAGEIIARVSKMSYEGFIQKRIFDPLQMNSSFVGDSNIHNVKNLAAPHSAATGELKKIDRFAIGMIGPAGGIYSNVSDMSKWMLTQLNKGRYGDDLKALLFSSASSGKMWTIQTVLPNFISERYNTQFNGYGLGWVLNDMRGHLTAMHTGGLPGMLSQVMLVPDMKLGVVVLTNTESGGGGLAFAVTRAIIDSYFGLDDAEWIDNRARNLSRHIGATDAVTKKVWAQVDSLNGIKYNRQNLMGMYNDKWFGQMEIYEKNGELRIRSLRSPKLNGRMFFYDKNTFAVKWDYQDMNCDAFVIFDYGKKGKAQSFKMKGISPSIDFSFDFQDLDLKRIN</sequence>
<gene>
    <name evidence="3" type="ORF">QE382_001617</name>
</gene>
<dbReference type="Pfam" id="PF00144">
    <property type="entry name" value="Beta-lactamase"/>
    <property type="match status" value="1"/>
</dbReference>
<name>A0ABU0U3V8_9SPHI</name>
<organism evidence="3 4">
    <name type="scientific">Sphingobacterium zeae</name>
    <dbReference type="NCBI Taxonomy" id="1776859"/>
    <lineage>
        <taxon>Bacteria</taxon>
        <taxon>Pseudomonadati</taxon>
        <taxon>Bacteroidota</taxon>
        <taxon>Sphingobacteriia</taxon>
        <taxon>Sphingobacteriales</taxon>
        <taxon>Sphingobacteriaceae</taxon>
        <taxon>Sphingobacterium</taxon>
    </lineage>
</organism>
<dbReference type="Gene3D" id="2.40.128.600">
    <property type="match status" value="1"/>
</dbReference>
<dbReference type="SUPFAM" id="SSF56601">
    <property type="entry name" value="beta-lactamase/transpeptidase-like"/>
    <property type="match status" value="1"/>
</dbReference>
<feature type="domain" description="Beta-lactamase-related" evidence="1">
    <location>
        <begin position="31"/>
        <end position="362"/>
    </location>
</feature>
<proteinExistence type="predicted"/>
<keyword evidence="4" id="KW-1185">Reference proteome</keyword>
<accession>A0ABU0U3V8</accession>
<evidence type="ECO:0000313" key="3">
    <source>
        <dbReference type="EMBL" id="MDQ1149633.1"/>
    </source>
</evidence>
<dbReference type="PANTHER" id="PTHR46825:SF15">
    <property type="entry name" value="BETA-LACTAMASE-RELATED DOMAIN-CONTAINING PROTEIN"/>
    <property type="match status" value="1"/>
</dbReference>
<dbReference type="InterPro" id="IPR012338">
    <property type="entry name" value="Beta-lactam/transpept-like"/>
</dbReference>
<evidence type="ECO:0000259" key="2">
    <source>
        <dbReference type="Pfam" id="PF11954"/>
    </source>
</evidence>
<evidence type="ECO:0000259" key="1">
    <source>
        <dbReference type="Pfam" id="PF00144"/>
    </source>
</evidence>
<dbReference type="Pfam" id="PF11954">
    <property type="entry name" value="DUF3471"/>
    <property type="match status" value="1"/>
</dbReference>
<evidence type="ECO:0000313" key="4">
    <source>
        <dbReference type="Proteomes" id="UP001244640"/>
    </source>
</evidence>
<dbReference type="PANTHER" id="PTHR46825">
    <property type="entry name" value="D-ALANYL-D-ALANINE-CARBOXYPEPTIDASE/ENDOPEPTIDASE AMPH"/>
    <property type="match status" value="1"/>
</dbReference>
<dbReference type="Gene3D" id="3.40.710.10">
    <property type="entry name" value="DD-peptidase/beta-lactamase superfamily"/>
    <property type="match status" value="1"/>
</dbReference>